<sequence length="255" mass="28120">MPKIKIKDLVLGVGKPKIAVPLVGTSLQSIIYAAHQIGQKPAIDLVEWRIDFLSDLNNIAKLVDTAHQLQALIAPRPLLITLRTQVEGGHFNEGDQAYANIYQELLENHCMDLIDLEITAHSSVVIQQLVKLAHRQNAKVIMSSHDFKQTPPTARLTSCLHQMERAGGDIAKIAVMPKNTTDILRLLEVTNDYHLKGKLPLISMSMGQLGKITRISGELFGSCITFASLSQASAPGQIRLESMKMMIDELSINDN</sequence>
<dbReference type="RefSeq" id="WP_057752446.1">
    <property type="nucleotide sequence ID" value="NZ_AZER01000025.1"/>
</dbReference>
<dbReference type="STRING" id="1423746.FD27_GL001375"/>
<feature type="active site" description="Schiff-base intermediate with substrate" evidence="5">
    <location>
        <position position="172"/>
    </location>
</feature>
<dbReference type="GO" id="GO:0009423">
    <property type="term" value="P:chorismate biosynthetic process"/>
    <property type="evidence" value="ECO:0007669"/>
    <property type="project" value="UniProtKB-UniRule"/>
</dbReference>
<dbReference type="Proteomes" id="UP000051445">
    <property type="component" value="Unassembled WGS sequence"/>
</dbReference>
<evidence type="ECO:0000256" key="1">
    <source>
        <dbReference type="ARBA" id="ARBA00001864"/>
    </source>
</evidence>
<feature type="binding site" evidence="5">
    <location>
        <position position="214"/>
    </location>
    <ligand>
        <name>3-dehydroquinate</name>
        <dbReference type="ChEBI" id="CHEBI:32364"/>
    </ligand>
</feature>
<comment type="similarity">
    <text evidence="5">Belongs to the type-I 3-dehydroquinase family.</text>
</comment>
<dbReference type="SUPFAM" id="SSF51569">
    <property type="entry name" value="Aldolase"/>
    <property type="match status" value="1"/>
</dbReference>
<comment type="caution">
    <text evidence="5">Lacks conserved residue(s) required for the propagation of feature annotation.</text>
</comment>
<dbReference type="GO" id="GO:0009073">
    <property type="term" value="P:aromatic amino acid family biosynthetic process"/>
    <property type="evidence" value="ECO:0007669"/>
    <property type="project" value="UniProtKB-KW"/>
</dbReference>
<protein>
    <recommendedName>
        <fullName evidence="5">3-dehydroquinate dehydratase</fullName>
        <shortName evidence="5">3-dehydroquinase</shortName>
        <ecNumber evidence="5">4.2.1.10</ecNumber>
    </recommendedName>
    <alternativeName>
        <fullName evidence="5">Type I DHQase</fullName>
    </alternativeName>
    <alternativeName>
        <fullName evidence="5">Type I dehydroquinase</fullName>
        <shortName evidence="5">DHQ1</shortName>
    </alternativeName>
</protein>
<dbReference type="GO" id="GO:0008652">
    <property type="term" value="P:amino acid biosynthetic process"/>
    <property type="evidence" value="ECO:0007669"/>
    <property type="project" value="UniProtKB-KW"/>
</dbReference>
<name>A0A0R1P7Z2_9LACO</name>
<keyword evidence="5" id="KW-0028">Amino-acid biosynthesis</keyword>
<dbReference type="NCBIfam" id="TIGR01093">
    <property type="entry name" value="aroD"/>
    <property type="match status" value="1"/>
</dbReference>
<feature type="binding site" evidence="5">
    <location>
        <position position="83"/>
    </location>
    <ligand>
        <name>3-dehydroquinate</name>
        <dbReference type="ChEBI" id="CHEBI:32364"/>
    </ligand>
</feature>
<gene>
    <name evidence="5" type="primary">aroD</name>
    <name evidence="6" type="ORF">FD27_GL001375</name>
</gene>
<comment type="subunit">
    <text evidence="5">Homodimer.</text>
</comment>
<dbReference type="CDD" id="cd00502">
    <property type="entry name" value="DHQase_I"/>
    <property type="match status" value="1"/>
</dbReference>
<keyword evidence="7" id="KW-1185">Reference proteome</keyword>
<dbReference type="UniPathway" id="UPA00053">
    <property type="reaction ID" value="UER00086"/>
</dbReference>
<comment type="catalytic activity">
    <reaction evidence="1 5">
        <text>3-dehydroquinate = 3-dehydroshikimate + H2O</text>
        <dbReference type="Rhea" id="RHEA:21096"/>
        <dbReference type="ChEBI" id="CHEBI:15377"/>
        <dbReference type="ChEBI" id="CHEBI:16630"/>
        <dbReference type="ChEBI" id="CHEBI:32364"/>
        <dbReference type="EC" id="4.2.1.10"/>
    </reaction>
</comment>
<dbReference type="GO" id="GO:0003855">
    <property type="term" value="F:3-dehydroquinate dehydratase activity"/>
    <property type="evidence" value="ECO:0007669"/>
    <property type="project" value="UniProtKB-UniRule"/>
</dbReference>
<proteinExistence type="inferred from homology"/>
<dbReference type="PATRIC" id="fig|1423746.3.peg.1404"/>
<organism evidence="6 7">
    <name type="scientific">Limosilactobacillus frumenti DSM 13145</name>
    <dbReference type="NCBI Taxonomy" id="1423746"/>
    <lineage>
        <taxon>Bacteria</taxon>
        <taxon>Bacillati</taxon>
        <taxon>Bacillota</taxon>
        <taxon>Bacilli</taxon>
        <taxon>Lactobacillales</taxon>
        <taxon>Lactobacillaceae</taxon>
        <taxon>Limosilactobacillus</taxon>
    </lineage>
</organism>
<comment type="caution">
    <text evidence="6">The sequence shown here is derived from an EMBL/GenBank/DDBJ whole genome shotgun (WGS) entry which is preliminary data.</text>
</comment>
<feature type="active site" description="Proton donor/acceptor" evidence="5">
    <location>
        <position position="145"/>
    </location>
</feature>
<evidence type="ECO:0000313" key="6">
    <source>
        <dbReference type="EMBL" id="KRL25989.1"/>
    </source>
</evidence>
<keyword evidence="3 5" id="KW-0456">Lyase</keyword>
<accession>A0A0R1P7Z2</accession>
<evidence type="ECO:0000313" key="7">
    <source>
        <dbReference type="Proteomes" id="UP000051445"/>
    </source>
</evidence>
<evidence type="ECO:0000256" key="5">
    <source>
        <dbReference type="HAMAP-Rule" id="MF_00214"/>
    </source>
</evidence>
<evidence type="ECO:0000256" key="2">
    <source>
        <dbReference type="ARBA" id="ARBA00023141"/>
    </source>
</evidence>
<dbReference type="EC" id="4.2.1.10" evidence="5"/>
<dbReference type="HAMAP" id="MF_00214">
    <property type="entry name" value="AroD"/>
    <property type="match status" value="1"/>
</dbReference>
<dbReference type="EMBL" id="AZER01000025">
    <property type="protein sequence ID" value="KRL25989.1"/>
    <property type="molecule type" value="Genomic_DNA"/>
</dbReference>
<dbReference type="InterPro" id="IPR050146">
    <property type="entry name" value="Type-I_3-dehydroquinase"/>
</dbReference>
<feature type="binding site" evidence="5">
    <location>
        <position position="233"/>
    </location>
    <ligand>
        <name>3-dehydroquinate</name>
        <dbReference type="ChEBI" id="CHEBI:32364"/>
    </ligand>
</feature>
<keyword evidence="4 5" id="KW-0704">Schiff base</keyword>
<reference evidence="6 7" key="1">
    <citation type="journal article" date="2015" name="Genome Announc.">
        <title>Expanding the biotechnology potential of lactobacilli through comparative genomics of 213 strains and associated genera.</title>
        <authorList>
            <person name="Sun Z."/>
            <person name="Harris H.M."/>
            <person name="McCann A."/>
            <person name="Guo C."/>
            <person name="Argimon S."/>
            <person name="Zhang W."/>
            <person name="Yang X."/>
            <person name="Jeffery I.B."/>
            <person name="Cooney J.C."/>
            <person name="Kagawa T.F."/>
            <person name="Liu W."/>
            <person name="Song Y."/>
            <person name="Salvetti E."/>
            <person name="Wrobel A."/>
            <person name="Rasinkangas P."/>
            <person name="Parkhill J."/>
            <person name="Rea M.C."/>
            <person name="O'Sullivan O."/>
            <person name="Ritari J."/>
            <person name="Douillard F.P."/>
            <person name="Paul Ross R."/>
            <person name="Yang R."/>
            <person name="Briner A.E."/>
            <person name="Felis G.E."/>
            <person name="de Vos W.M."/>
            <person name="Barrangou R."/>
            <person name="Klaenhammer T.R."/>
            <person name="Caufield P.W."/>
            <person name="Cui Y."/>
            <person name="Zhang H."/>
            <person name="O'Toole P.W."/>
        </authorList>
    </citation>
    <scope>NUCLEOTIDE SEQUENCE [LARGE SCALE GENOMIC DNA]</scope>
    <source>
        <strain evidence="6 7">DSM 13145</strain>
    </source>
</reference>
<keyword evidence="2 5" id="KW-0057">Aromatic amino acid biosynthesis</keyword>
<comment type="function">
    <text evidence="5">Involved in the third step of the chorismate pathway, which leads to the biosynthesis of aromatic amino acids. Catalyzes the cis-dehydration of 3-dehydroquinate (DHQ) and introduces the first double bond of the aromatic ring to yield 3-dehydroshikimate.</text>
</comment>
<dbReference type="InterPro" id="IPR013785">
    <property type="entry name" value="Aldolase_TIM"/>
</dbReference>
<dbReference type="AlphaFoldDB" id="A0A0R1P7Z2"/>
<dbReference type="FunFam" id="3.20.20.70:FF:000047">
    <property type="entry name" value="3-dehydroquinate dehydratase"/>
    <property type="match status" value="1"/>
</dbReference>
<dbReference type="Gene3D" id="3.20.20.70">
    <property type="entry name" value="Aldolase class I"/>
    <property type="match status" value="1"/>
</dbReference>
<dbReference type="PANTHER" id="PTHR43699">
    <property type="entry name" value="3-DEHYDROQUINATE DEHYDRATASE"/>
    <property type="match status" value="1"/>
</dbReference>
<feature type="binding site" evidence="5">
    <location>
        <position position="237"/>
    </location>
    <ligand>
        <name>3-dehydroquinate</name>
        <dbReference type="ChEBI" id="CHEBI:32364"/>
    </ligand>
</feature>
<comment type="pathway">
    <text evidence="5">Metabolic intermediate biosynthesis; chorismate biosynthesis; chorismate from D-erythrose 4-phosphate and phosphoenolpyruvate: step 3/7.</text>
</comment>
<evidence type="ECO:0000256" key="4">
    <source>
        <dbReference type="ARBA" id="ARBA00023270"/>
    </source>
</evidence>
<feature type="binding site" evidence="5">
    <location>
        <begin position="47"/>
        <end position="49"/>
    </location>
    <ligand>
        <name>3-dehydroquinate</name>
        <dbReference type="ChEBI" id="CHEBI:32364"/>
    </ligand>
</feature>
<dbReference type="PANTHER" id="PTHR43699:SF1">
    <property type="entry name" value="3-DEHYDROQUINATE DEHYDRATASE"/>
    <property type="match status" value="1"/>
</dbReference>
<dbReference type="GO" id="GO:0046279">
    <property type="term" value="P:3,4-dihydroxybenzoate biosynthetic process"/>
    <property type="evidence" value="ECO:0007669"/>
    <property type="project" value="TreeGrafter"/>
</dbReference>
<dbReference type="Pfam" id="PF01487">
    <property type="entry name" value="DHquinase_I"/>
    <property type="match status" value="1"/>
</dbReference>
<evidence type="ECO:0000256" key="3">
    <source>
        <dbReference type="ARBA" id="ARBA00023239"/>
    </source>
</evidence>
<dbReference type="InterPro" id="IPR001381">
    <property type="entry name" value="DHquinase_I"/>
</dbReference>